<protein>
    <recommendedName>
        <fullName evidence="4">C2H2-type domain-containing protein</fullName>
    </recommendedName>
</protein>
<accession>A0A0B7NA76</accession>
<sequence length="429" mass="49479">MLSCEIYSFTFNNSRTLKTHNREKHSDKISVHDIQSNEQIIYRGENGTFSCFCMKQFSTVTGFEKHYRDSRCMVVIEAENVVASEVSSVSIKSVSSSFKTNYTSMFQQMAQDKKWILSSGKVVEDVMFEYAMDLQKENAAHSFILDLSDTSIKKRFNDEEWAEPTVDEMRKEIFKCSEIRFNQYSHDTSYNIDKICHIVESLLHKYQNKTNPLMLPHDESWYNSHLWVPIIDSLYDDVEGIHCARDGPSSSSSRKRKQSDQDTTVRSKIGRKPDMTIRSSGSVNVLEFGAAEAASFYHGRADKKYMYESRIKLPKLLKDMLYYLNESVDWKADKRGRIEVIGFVQSALVIEFLTLYQSKGYVCCLTRTKHSEIGDSIAKFSKTLEVIAMSLRMKLRVENCVRLVTKETFDVDFDHTIPSPTLIESITTP</sequence>
<dbReference type="OrthoDB" id="2268802at2759"/>
<evidence type="ECO:0000313" key="2">
    <source>
        <dbReference type="EMBL" id="CEP12323.1"/>
    </source>
</evidence>
<evidence type="ECO:0000313" key="3">
    <source>
        <dbReference type="Proteomes" id="UP000054107"/>
    </source>
</evidence>
<dbReference type="Proteomes" id="UP000054107">
    <property type="component" value="Unassembled WGS sequence"/>
</dbReference>
<reference evidence="2 3" key="1">
    <citation type="submission" date="2014-09" db="EMBL/GenBank/DDBJ databases">
        <authorList>
            <person name="Ellenberger Sabrina"/>
        </authorList>
    </citation>
    <scope>NUCLEOTIDE SEQUENCE [LARGE SCALE GENOMIC DNA]</scope>
    <source>
        <strain evidence="2 3">CBS 412.66</strain>
    </source>
</reference>
<evidence type="ECO:0000256" key="1">
    <source>
        <dbReference type="SAM" id="MobiDB-lite"/>
    </source>
</evidence>
<dbReference type="STRING" id="35722.A0A0B7NA76"/>
<feature type="region of interest" description="Disordered" evidence="1">
    <location>
        <begin position="245"/>
        <end position="266"/>
    </location>
</feature>
<organism evidence="2 3">
    <name type="scientific">Parasitella parasitica</name>
    <dbReference type="NCBI Taxonomy" id="35722"/>
    <lineage>
        <taxon>Eukaryota</taxon>
        <taxon>Fungi</taxon>
        <taxon>Fungi incertae sedis</taxon>
        <taxon>Mucoromycota</taxon>
        <taxon>Mucoromycotina</taxon>
        <taxon>Mucoromycetes</taxon>
        <taxon>Mucorales</taxon>
        <taxon>Mucorineae</taxon>
        <taxon>Mucoraceae</taxon>
        <taxon>Parasitella</taxon>
    </lineage>
</organism>
<name>A0A0B7NA76_9FUNG</name>
<gene>
    <name evidence="2" type="primary">PARPA_06257.1 scaffold 21360</name>
</gene>
<evidence type="ECO:0008006" key="4">
    <source>
        <dbReference type="Google" id="ProtNLM"/>
    </source>
</evidence>
<dbReference type="AlphaFoldDB" id="A0A0B7NA76"/>
<dbReference type="EMBL" id="LN727601">
    <property type="protein sequence ID" value="CEP12323.1"/>
    <property type="molecule type" value="Genomic_DNA"/>
</dbReference>
<proteinExistence type="predicted"/>
<keyword evidence="3" id="KW-1185">Reference proteome</keyword>